<sequence length="243" mass="26815">MVNLQSFNEEKIQLINLKSVDKNDDPCRQLMWSLEDAINELYAKDSVTVVLINIPDIELRCDRHAGNDGNKSLSLSISNIKFPTIGIVESEAHGTALELFLCCDIRVADKTSKFSMSHVLAGHTPVEGGTQRLPRIVGVGRAMDLLLTGRVFSAAEALEIGVVQYLHSEDVLENAVELAHKIASHGPIAAKYLKEAIVGGSDMTLDQGLRLETDLNVILQSTFDRKEGIDSFLEKKEPRYEGR</sequence>
<dbReference type="EMBL" id="UINC01008200">
    <property type="protein sequence ID" value="SVA36953.1"/>
    <property type="molecule type" value="Genomic_DNA"/>
</dbReference>
<dbReference type="FunFam" id="1.10.12.10:FF:000001">
    <property type="entry name" value="Probable enoyl-CoA hydratase, mitochondrial"/>
    <property type="match status" value="1"/>
</dbReference>
<organism evidence="3">
    <name type="scientific">marine metagenome</name>
    <dbReference type="NCBI Taxonomy" id="408172"/>
    <lineage>
        <taxon>unclassified sequences</taxon>
        <taxon>metagenomes</taxon>
        <taxon>ecological metagenomes</taxon>
    </lineage>
</organism>
<comment type="similarity">
    <text evidence="1">Belongs to the enoyl-CoA hydratase/isomerase family.</text>
</comment>
<dbReference type="GO" id="GO:0006635">
    <property type="term" value="P:fatty acid beta-oxidation"/>
    <property type="evidence" value="ECO:0007669"/>
    <property type="project" value="TreeGrafter"/>
</dbReference>
<dbReference type="InterPro" id="IPR001753">
    <property type="entry name" value="Enoyl-CoA_hydra/iso"/>
</dbReference>
<dbReference type="PANTHER" id="PTHR11941">
    <property type="entry name" value="ENOYL-COA HYDRATASE-RELATED"/>
    <property type="match status" value="1"/>
</dbReference>
<dbReference type="Pfam" id="PF00378">
    <property type="entry name" value="ECH_1"/>
    <property type="match status" value="1"/>
</dbReference>
<evidence type="ECO:0000313" key="3">
    <source>
        <dbReference type="EMBL" id="SVA36953.1"/>
    </source>
</evidence>
<dbReference type="PANTHER" id="PTHR11941:SF54">
    <property type="entry name" value="ENOYL-COA HYDRATASE, MITOCHONDRIAL"/>
    <property type="match status" value="1"/>
</dbReference>
<keyword evidence="2" id="KW-0456">Lyase</keyword>
<proteinExistence type="inferred from homology"/>
<dbReference type="GO" id="GO:0016836">
    <property type="term" value="F:hydro-lyase activity"/>
    <property type="evidence" value="ECO:0007669"/>
    <property type="project" value="UniProtKB-ARBA"/>
</dbReference>
<dbReference type="SUPFAM" id="SSF52096">
    <property type="entry name" value="ClpP/crotonase"/>
    <property type="match status" value="1"/>
</dbReference>
<evidence type="ECO:0008006" key="4">
    <source>
        <dbReference type="Google" id="ProtNLM"/>
    </source>
</evidence>
<dbReference type="Gene3D" id="3.90.226.10">
    <property type="entry name" value="2-enoyl-CoA Hydratase, Chain A, domain 1"/>
    <property type="match status" value="1"/>
</dbReference>
<dbReference type="CDD" id="cd06558">
    <property type="entry name" value="crotonase-like"/>
    <property type="match status" value="1"/>
</dbReference>
<protein>
    <recommendedName>
        <fullName evidence="4">Enoyl-CoA hydratase</fullName>
    </recommendedName>
</protein>
<accession>A0A381VC52</accession>
<dbReference type="InterPro" id="IPR014748">
    <property type="entry name" value="Enoyl-CoA_hydra_C"/>
</dbReference>
<reference evidence="3" key="1">
    <citation type="submission" date="2018-05" db="EMBL/GenBank/DDBJ databases">
        <authorList>
            <person name="Lanie J.A."/>
            <person name="Ng W.-L."/>
            <person name="Kazmierczak K.M."/>
            <person name="Andrzejewski T.M."/>
            <person name="Davidsen T.M."/>
            <person name="Wayne K.J."/>
            <person name="Tettelin H."/>
            <person name="Glass J.I."/>
            <person name="Rusch D."/>
            <person name="Podicherti R."/>
            <person name="Tsui H.-C.T."/>
            <person name="Winkler M.E."/>
        </authorList>
    </citation>
    <scope>NUCLEOTIDE SEQUENCE</scope>
</reference>
<dbReference type="AlphaFoldDB" id="A0A381VC52"/>
<dbReference type="Gene3D" id="1.10.12.10">
    <property type="entry name" value="Lyase 2-enoyl-coa Hydratase, Chain A, domain 2"/>
    <property type="match status" value="1"/>
</dbReference>
<evidence type="ECO:0000256" key="1">
    <source>
        <dbReference type="ARBA" id="ARBA00005254"/>
    </source>
</evidence>
<dbReference type="InterPro" id="IPR029045">
    <property type="entry name" value="ClpP/crotonase-like_dom_sf"/>
</dbReference>
<evidence type="ECO:0000256" key="2">
    <source>
        <dbReference type="ARBA" id="ARBA00023239"/>
    </source>
</evidence>
<name>A0A381VC52_9ZZZZ</name>
<gene>
    <name evidence="3" type="ORF">METZ01_LOCUS89807</name>
</gene>